<proteinExistence type="predicted"/>
<evidence type="ECO:0000259" key="2">
    <source>
        <dbReference type="SMART" id="SM00198"/>
    </source>
</evidence>
<dbReference type="SMART" id="SM00198">
    <property type="entry name" value="SCP"/>
    <property type="match status" value="1"/>
</dbReference>
<comment type="caution">
    <text evidence="3">The sequence shown here is derived from an EMBL/GenBank/DDBJ whole genome shotgun (WGS) entry which is preliminary data.</text>
</comment>
<sequence>MIIPVTAMLVSLLSLGHQIAAGPLSMRDTSNSDIQQYLSSHNSVRAQHGAAPLKYSQTLARAAESWANRCQFKHSGGTLGPFGENLAAGTGSFTIADAVKSWTDEVSQYNPHNPQPSHFTQVVWKSTTEVGCAKAFCQNILGGATFYVCEYSPAGNVIGQFGQNVQA</sequence>
<dbReference type="Gene3D" id="3.40.33.10">
    <property type="entry name" value="CAP"/>
    <property type="match status" value="1"/>
</dbReference>
<organism evidence="3 4">
    <name type="scientific">Clathrus columnatus</name>
    <dbReference type="NCBI Taxonomy" id="1419009"/>
    <lineage>
        <taxon>Eukaryota</taxon>
        <taxon>Fungi</taxon>
        <taxon>Dikarya</taxon>
        <taxon>Basidiomycota</taxon>
        <taxon>Agaricomycotina</taxon>
        <taxon>Agaricomycetes</taxon>
        <taxon>Phallomycetidae</taxon>
        <taxon>Phallales</taxon>
        <taxon>Clathraceae</taxon>
        <taxon>Clathrus</taxon>
    </lineage>
</organism>
<reference evidence="3" key="1">
    <citation type="submission" date="2021-10" db="EMBL/GenBank/DDBJ databases">
        <title>De novo Genome Assembly of Clathrus columnatus (Basidiomycota, Fungi) Using Illumina and Nanopore Sequence Data.</title>
        <authorList>
            <person name="Ogiso-Tanaka E."/>
            <person name="Itagaki H."/>
            <person name="Hosoya T."/>
            <person name="Hosaka K."/>
        </authorList>
    </citation>
    <scope>NUCLEOTIDE SEQUENCE</scope>
    <source>
        <strain evidence="3">MO-923</strain>
    </source>
</reference>
<keyword evidence="4" id="KW-1185">Reference proteome</keyword>
<dbReference type="InterPro" id="IPR035940">
    <property type="entry name" value="CAP_sf"/>
</dbReference>
<dbReference type="Pfam" id="PF00188">
    <property type="entry name" value="CAP"/>
    <property type="match status" value="1"/>
</dbReference>
<accession>A0AAV5A5J7</accession>
<dbReference type="SUPFAM" id="SSF55797">
    <property type="entry name" value="PR-1-like"/>
    <property type="match status" value="1"/>
</dbReference>
<gene>
    <name evidence="3" type="ORF">Clacol_002976</name>
</gene>
<keyword evidence="1" id="KW-0732">Signal</keyword>
<feature type="chain" id="PRO_5043528751" description="SCP domain-containing protein" evidence="1">
    <location>
        <begin position="22"/>
        <end position="167"/>
    </location>
</feature>
<feature type="signal peptide" evidence="1">
    <location>
        <begin position="1"/>
        <end position="21"/>
    </location>
</feature>
<protein>
    <recommendedName>
        <fullName evidence="2">SCP domain-containing protein</fullName>
    </recommendedName>
</protein>
<dbReference type="PANTHER" id="PTHR10334">
    <property type="entry name" value="CYSTEINE-RICH SECRETORY PROTEIN-RELATED"/>
    <property type="match status" value="1"/>
</dbReference>
<dbReference type="Proteomes" id="UP001050691">
    <property type="component" value="Unassembled WGS sequence"/>
</dbReference>
<dbReference type="InterPro" id="IPR014044">
    <property type="entry name" value="CAP_dom"/>
</dbReference>
<evidence type="ECO:0000313" key="3">
    <source>
        <dbReference type="EMBL" id="GJJ08757.1"/>
    </source>
</evidence>
<feature type="domain" description="SCP" evidence="2">
    <location>
        <begin position="32"/>
        <end position="159"/>
    </location>
</feature>
<evidence type="ECO:0000256" key="1">
    <source>
        <dbReference type="SAM" id="SignalP"/>
    </source>
</evidence>
<dbReference type="InterPro" id="IPR001283">
    <property type="entry name" value="CRISP-related"/>
</dbReference>
<dbReference type="EMBL" id="BPWL01000003">
    <property type="protein sequence ID" value="GJJ08757.1"/>
    <property type="molecule type" value="Genomic_DNA"/>
</dbReference>
<dbReference type="AlphaFoldDB" id="A0AAV5A5J7"/>
<dbReference type="PRINTS" id="PR00837">
    <property type="entry name" value="V5TPXLIKE"/>
</dbReference>
<name>A0AAV5A5J7_9AGAM</name>
<evidence type="ECO:0000313" key="4">
    <source>
        <dbReference type="Proteomes" id="UP001050691"/>
    </source>
</evidence>